<sequence length="182" mass="21219">MNFSWTKYDVVSFLVYADKDYYLVCFELKVGKMFAIDSHMHFDEQEQIDKYGDALVMLRKFFSSYLSYSGNAKLGNAVKESKIEYQQMSWKTSTNKDDSAIYLMRHMETYMGQKLKDWQLGLPTRGLKSLQILRAKYCTALLISDFNCNCEIVKEKTKNHLIACSKNGKIDVDALIANWDKY</sequence>
<dbReference type="Gene3D" id="3.40.395.10">
    <property type="entry name" value="Adenoviral Proteinase, Chain A"/>
    <property type="match status" value="1"/>
</dbReference>
<organism evidence="1 2">
    <name type="scientific">Salvia divinorum</name>
    <name type="common">Maria pastora</name>
    <name type="synonym">Diviner's sage</name>
    <dbReference type="NCBI Taxonomy" id="28513"/>
    <lineage>
        <taxon>Eukaryota</taxon>
        <taxon>Viridiplantae</taxon>
        <taxon>Streptophyta</taxon>
        <taxon>Embryophyta</taxon>
        <taxon>Tracheophyta</taxon>
        <taxon>Spermatophyta</taxon>
        <taxon>Magnoliopsida</taxon>
        <taxon>eudicotyledons</taxon>
        <taxon>Gunneridae</taxon>
        <taxon>Pentapetalae</taxon>
        <taxon>asterids</taxon>
        <taxon>lamiids</taxon>
        <taxon>Lamiales</taxon>
        <taxon>Lamiaceae</taxon>
        <taxon>Nepetoideae</taxon>
        <taxon>Mentheae</taxon>
        <taxon>Salviinae</taxon>
        <taxon>Salvia</taxon>
        <taxon>Salvia subgen. Calosphace</taxon>
    </lineage>
</organism>
<proteinExistence type="predicted"/>
<accession>A0ABD1I710</accession>
<evidence type="ECO:0000313" key="2">
    <source>
        <dbReference type="Proteomes" id="UP001567538"/>
    </source>
</evidence>
<dbReference type="AlphaFoldDB" id="A0ABD1I710"/>
<keyword evidence="2" id="KW-1185">Reference proteome</keyword>
<protein>
    <submittedName>
        <fullName evidence="1">Uncharacterized protein</fullName>
    </submittedName>
</protein>
<comment type="caution">
    <text evidence="1">The sequence shown here is derived from an EMBL/GenBank/DDBJ whole genome shotgun (WGS) entry which is preliminary data.</text>
</comment>
<reference evidence="1 2" key="1">
    <citation type="submission" date="2024-06" db="EMBL/GenBank/DDBJ databases">
        <title>A chromosome level genome sequence of Diviner's sage (Salvia divinorum).</title>
        <authorList>
            <person name="Ford S.A."/>
            <person name="Ro D.-K."/>
            <person name="Ness R.W."/>
            <person name="Phillips M.A."/>
        </authorList>
    </citation>
    <scope>NUCLEOTIDE SEQUENCE [LARGE SCALE GENOMIC DNA]</scope>
    <source>
        <strain evidence="1">SAF-2024a</strain>
        <tissue evidence="1">Leaf</tissue>
    </source>
</reference>
<name>A0ABD1I710_SALDI</name>
<dbReference type="Proteomes" id="UP001567538">
    <property type="component" value="Unassembled WGS sequence"/>
</dbReference>
<dbReference type="EMBL" id="JBEAFC010000003">
    <property type="protein sequence ID" value="KAL1563699.1"/>
    <property type="molecule type" value="Genomic_DNA"/>
</dbReference>
<gene>
    <name evidence="1" type="ORF">AAHA92_06134</name>
</gene>
<evidence type="ECO:0000313" key="1">
    <source>
        <dbReference type="EMBL" id="KAL1563699.1"/>
    </source>
</evidence>